<dbReference type="SUPFAM" id="SSF56954">
    <property type="entry name" value="Outer membrane efflux proteins (OEP)"/>
    <property type="match status" value="1"/>
</dbReference>
<keyword evidence="11" id="KW-1185">Reference proteome</keyword>
<evidence type="ECO:0000256" key="7">
    <source>
        <dbReference type="ARBA" id="ARBA00023237"/>
    </source>
</evidence>
<feature type="coiled-coil region" evidence="8">
    <location>
        <begin position="168"/>
        <end position="195"/>
    </location>
</feature>
<keyword evidence="3" id="KW-0813">Transport</keyword>
<gene>
    <name evidence="10" type="ORF">AMPC_30500</name>
</gene>
<evidence type="ECO:0000256" key="2">
    <source>
        <dbReference type="ARBA" id="ARBA00007613"/>
    </source>
</evidence>
<evidence type="ECO:0000313" key="11">
    <source>
        <dbReference type="Proteomes" id="UP001162734"/>
    </source>
</evidence>
<dbReference type="RefSeq" id="WP_248342335.1">
    <property type="nucleotide sequence ID" value="NZ_AP025592.1"/>
</dbReference>
<keyword evidence="5" id="KW-0812">Transmembrane</keyword>
<proteinExistence type="inferred from homology"/>
<dbReference type="InterPro" id="IPR003423">
    <property type="entry name" value="OMP_efflux"/>
</dbReference>
<evidence type="ECO:0000256" key="9">
    <source>
        <dbReference type="SAM" id="SignalP"/>
    </source>
</evidence>
<dbReference type="PANTHER" id="PTHR30026">
    <property type="entry name" value="OUTER MEMBRANE PROTEIN TOLC"/>
    <property type="match status" value="1"/>
</dbReference>
<name>A0ABN6ND60_9BACT</name>
<accession>A0ABN6ND60</accession>
<dbReference type="Proteomes" id="UP001162734">
    <property type="component" value="Chromosome"/>
</dbReference>
<evidence type="ECO:0008006" key="12">
    <source>
        <dbReference type="Google" id="ProtNLM"/>
    </source>
</evidence>
<dbReference type="Gene3D" id="1.20.1600.10">
    <property type="entry name" value="Outer membrane efflux proteins (OEP)"/>
    <property type="match status" value="1"/>
</dbReference>
<feature type="chain" id="PRO_5046649112" description="Outer membrane efflux protein" evidence="9">
    <location>
        <begin position="22"/>
        <end position="462"/>
    </location>
</feature>
<keyword evidence="4" id="KW-1134">Transmembrane beta strand</keyword>
<evidence type="ECO:0000256" key="5">
    <source>
        <dbReference type="ARBA" id="ARBA00022692"/>
    </source>
</evidence>
<evidence type="ECO:0000313" key="10">
    <source>
        <dbReference type="EMBL" id="BDG09937.1"/>
    </source>
</evidence>
<keyword evidence="8" id="KW-0175">Coiled coil</keyword>
<dbReference type="Pfam" id="PF02321">
    <property type="entry name" value="OEP"/>
    <property type="match status" value="2"/>
</dbReference>
<comment type="similarity">
    <text evidence="2">Belongs to the outer membrane factor (OMF) (TC 1.B.17) family.</text>
</comment>
<keyword evidence="7" id="KW-0998">Cell outer membrane</keyword>
<evidence type="ECO:0000256" key="1">
    <source>
        <dbReference type="ARBA" id="ARBA00004442"/>
    </source>
</evidence>
<evidence type="ECO:0000256" key="8">
    <source>
        <dbReference type="SAM" id="Coils"/>
    </source>
</evidence>
<organism evidence="10 11">
    <name type="scientific">Anaeromyxobacter paludicola</name>
    <dbReference type="NCBI Taxonomy" id="2918171"/>
    <lineage>
        <taxon>Bacteria</taxon>
        <taxon>Pseudomonadati</taxon>
        <taxon>Myxococcota</taxon>
        <taxon>Myxococcia</taxon>
        <taxon>Myxococcales</taxon>
        <taxon>Cystobacterineae</taxon>
        <taxon>Anaeromyxobacteraceae</taxon>
        <taxon>Anaeromyxobacter</taxon>
    </lineage>
</organism>
<evidence type="ECO:0000256" key="3">
    <source>
        <dbReference type="ARBA" id="ARBA00022448"/>
    </source>
</evidence>
<reference evidence="11" key="1">
    <citation type="journal article" date="2022" name="Int. J. Syst. Evol. Microbiol.">
        <title>Anaeromyxobacter oryzae sp. nov., Anaeromyxobacter diazotrophicus sp. nov. and Anaeromyxobacter paludicola sp. nov., isolated from paddy soils.</title>
        <authorList>
            <person name="Itoh H."/>
            <person name="Xu Z."/>
            <person name="Mise K."/>
            <person name="Masuda Y."/>
            <person name="Ushijima N."/>
            <person name="Hayakawa C."/>
            <person name="Shiratori Y."/>
            <person name="Senoo K."/>
        </authorList>
    </citation>
    <scope>NUCLEOTIDE SEQUENCE [LARGE SCALE GENOMIC DNA]</scope>
    <source>
        <strain evidence="11">Red630</strain>
    </source>
</reference>
<sequence>MSAGALCLLAVLGAVASPAAAAPAGGALTLDDALALAGRQNKDLRLSRSRREAAGVDVTASWAGVLPRLDLSASGGRDFVGARQSVQVVPTGVGPDGLPTFQQQAINIPATDFADWSLGLKLSQPIFDGLRSWNAIRRAESMERASAGQLDEAALTTAFDVTRKFYEVVKAERSLAVLEETVARSEELVRRADALFAEGRGLKGDAYAARVNLANDRINVESQRARVAQARSDLAVALGGEGVDVPAVVAPAAVDAPGLGGAAEPPPAEALLARARAARPLLRSQRELVAASGLDVAIARADWWPALSLQAAYNREGPSLTGSEGVLGDPTRQYTAVAQVALTWNLFAGRQTQAQVAKAGIAEAQARIGAEQADQQVASEIARARSALVALSRSALLAAESLGSAEENVKLARARLDAGAASQLEVRDALLKLTQAKLTLLQARVDEAVARADLNRAVGGVL</sequence>
<feature type="signal peptide" evidence="9">
    <location>
        <begin position="1"/>
        <end position="21"/>
    </location>
</feature>
<protein>
    <recommendedName>
        <fullName evidence="12">Outer membrane efflux protein</fullName>
    </recommendedName>
</protein>
<comment type="subcellular location">
    <subcellularLocation>
        <location evidence="1">Cell outer membrane</location>
    </subcellularLocation>
</comment>
<evidence type="ECO:0000256" key="6">
    <source>
        <dbReference type="ARBA" id="ARBA00023136"/>
    </source>
</evidence>
<dbReference type="EMBL" id="AP025592">
    <property type="protein sequence ID" value="BDG09937.1"/>
    <property type="molecule type" value="Genomic_DNA"/>
</dbReference>
<dbReference type="PANTHER" id="PTHR30026:SF20">
    <property type="entry name" value="OUTER MEMBRANE PROTEIN TOLC"/>
    <property type="match status" value="1"/>
</dbReference>
<evidence type="ECO:0000256" key="4">
    <source>
        <dbReference type="ARBA" id="ARBA00022452"/>
    </source>
</evidence>
<dbReference type="InterPro" id="IPR051906">
    <property type="entry name" value="TolC-like"/>
</dbReference>
<keyword evidence="9" id="KW-0732">Signal</keyword>
<keyword evidence="6" id="KW-0472">Membrane</keyword>